<evidence type="ECO:0000313" key="3">
    <source>
        <dbReference type="Proteomes" id="UP001055286"/>
    </source>
</evidence>
<evidence type="ECO:0000313" key="2">
    <source>
        <dbReference type="EMBL" id="GJD61834.1"/>
    </source>
</evidence>
<protein>
    <submittedName>
        <fullName evidence="2">Uncharacterized protein</fullName>
    </submittedName>
</protein>
<dbReference type="AlphaFoldDB" id="A0AA37HA52"/>
<name>A0AA37HA52_9HYPH</name>
<dbReference type="EMBL" id="BPQJ01000007">
    <property type="protein sequence ID" value="GJD61834.1"/>
    <property type="molecule type" value="Genomic_DNA"/>
</dbReference>
<organism evidence="2 3">
    <name type="scientific">Methylobacterium frigidaeris</name>
    <dbReference type="NCBI Taxonomy" id="2038277"/>
    <lineage>
        <taxon>Bacteria</taxon>
        <taxon>Pseudomonadati</taxon>
        <taxon>Pseudomonadota</taxon>
        <taxon>Alphaproteobacteria</taxon>
        <taxon>Hyphomicrobiales</taxon>
        <taxon>Methylobacteriaceae</taxon>
        <taxon>Methylobacterium</taxon>
    </lineage>
</organism>
<dbReference type="RefSeq" id="WP_099904885.1">
    <property type="nucleotide sequence ID" value="NZ_BPQJ01000007.1"/>
</dbReference>
<reference evidence="2" key="2">
    <citation type="submission" date="2021-08" db="EMBL/GenBank/DDBJ databases">
        <authorList>
            <person name="Tani A."/>
            <person name="Ola A."/>
            <person name="Ogura Y."/>
            <person name="Katsura K."/>
            <person name="Hayashi T."/>
        </authorList>
    </citation>
    <scope>NUCLEOTIDE SEQUENCE</scope>
    <source>
        <strain evidence="2">JCM 32048</strain>
    </source>
</reference>
<proteinExistence type="predicted"/>
<keyword evidence="1" id="KW-1133">Transmembrane helix</keyword>
<keyword evidence="3" id="KW-1185">Reference proteome</keyword>
<sequence>MLASEAQARETLAREILARRFLVLTAVFLAFLVTGVAGRVIWFDAYWVFRQDPPWRHETGGNSRLLDRQTRRAKVLQALTRPYDLALIGSSTVYHGLDPADVTAVPGSRVFNAGISAIIATELPVIAAVVASRAPARATLGLDYYMFSRPGVPVHLDEALATPSGRLTALMGSVLGRYALDDSRLAAVAGGDDPGSWTRAGFRITPPLPAALTLANDATRRRTTAPFRPETLAGLDLALDRLSGLDLTVYLSPVSDAQRRVLAELGLLDDFSQWREAVMRLGAARGRPVLDLTGLGDPYPFDPAAGSTPAWLDNLHYTPLIGRQVLERLGLRRPPAR</sequence>
<reference evidence="2" key="1">
    <citation type="journal article" date="2016" name="Front. Microbiol.">
        <title>Genome Sequence of the Piezophilic, Mesophilic Sulfate-Reducing Bacterium Desulfovibrio indicus J2T.</title>
        <authorList>
            <person name="Cao J."/>
            <person name="Maignien L."/>
            <person name="Shao Z."/>
            <person name="Alain K."/>
            <person name="Jebbar M."/>
        </authorList>
    </citation>
    <scope>NUCLEOTIDE SEQUENCE</scope>
    <source>
        <strain evidence="2">JCM 32048</strain>
    </source>
</reference>
<feature type="transmembrane region" description="Helical" evidence="1">
    <location>
        <begin position="21"/>
        <end position="42"/>
    </location>
</feature>
<keyword evidence="1" id="KW-0812">Transmembrane</keyword>
<evidence type="ECO:0000256" key="1">
    <source>
        <dbReference type="SAM" id="Phobius"/>
    </source>
</evidence>
<comment type="caution">
    <text evidence="2">The sequence shown here is derived from an EMBL/GenBank/DDBJ whole genome shotgun (WGS) entry which is preliminary data.</text>
</comment>
<gene>
    <name evidence="2" type="ORF">MPEAHAMD_1981</name>
</gene>
<accession>A0AA37HA52</accession>
<dbReference type="Proteomes" id="UP001055286">
    <property type="component" value="Unassembled WGS sequence"/>
</dbReference>
<keyword evidence="1" id="KW-0472">Membrane</keyword>